<evidence type="ECO:0000313" key="2">
    <source>
        <dbReference type="Proteomes" id="UP000013521"/>
    </source>
</evidence>
<dbReference type="HOGENOM" id="CLU_2542335_0_0_1"/>
<dbReference type="KEGG" id="npa:UCRNP2_2437"/>
<protein>
    <submittedName>
        <fullName evidence="1">Uncharacterized protein</fullName>
    </submittedName>
</protein>
<accession>R1ET09</accession>
<dbReference type="AlphaFoldDB" id="R1ET09"/>
<organism evidence="1 2">
    <name type="scientific">Botryosphaeria parva (strain UCR-NP2)</name>
    <name type="common">Grapevine canker fungus</name>
    <name type="synonym">Neofusicoccum parvum</name>
    <dbReference type="NCBI Taxonomy" id="1287680"/>
    <lineage>
        <taxon>Eukaryota</taxon>
        <taxon>Fungi</taxon>
        <taxon>Dikarya</taxon>
        <taxon>Ascomycota</taxon>
        <taxon>Pezizomycotina</taxon>
        <taxon>Dothideomycetes</taxon>
        <taxon>Dothideomycetes incertae sedis</taxon>
        <taxon>Botryosphaeriales</taxon>
        <taxon>Botryosphaeriaceae</taxon>
        <taxon>Neofusicoccum</taxon>
    </lineage>
</organism>
<dbReference type="Proteomes" id="UP000013521">
    <property type="component" value="Unassembled WGS sequence"/>
</dbReference>
<evidence type="ECO:0000313" key="1">
    <source>
        <dbReference type="EMBL" id="EOD50727.1"/>
    </source>
</evidence>
<dbReference type="EMBL" id="KB915930">
    <property type="protein sequence ID" value="EOD50727.1"/>
    <property type="molecule type" value="Genomic_DNA"/>
</dbReference>
<gene>
    <name evidence="1" type="ORF">UCRNP2_2437</name>
</gene>
<proteinExistence type="predicted"/>
<reference evidence="2" key="1">
    <citation type="journal article" date="2013" name="Genome Announc.">
        <title>Draft genome sequence of Neofusicoccum parvum isolate UCR-NP2, a fungal vascular pathogen associated with grapevine cankers.</title>
        <authorList>
            <person name="Blanco-Ulate B."/>
            <person name="Rolshausen P."/>
            <person name="Cantu D."/>
        </authorList>
    </citation>
    <scope>NUCLEOTIDE SEQUENCE [LARGE SCALE GENOMIC DNA]</scope>
    <source>
        <strain evidence="2">UCR-NP2</strain>
    </source>
</reference>
<name>R1ET09_BOTPV</name>
<sequence>MEMTCCAAAINDTATGTCCTVEAQHCYNQEFCWGTLEGDYTCTDALQTYLGGTITEHCARQKEICDARAVQEHLCRTGPHYKN</sequence>